<dbReference type="PANTHER" id="PTHR34415">
    <property type="entry name" value="INTEGRASE CATALYTIC DOMAIN-CONTAINING PROTEIN"/>
    <property type="match status" value="1"/>
</dbReference>
<dbReference type="Proteomes" id="UP001283361">
    <property type="component" value="Unassembled WGS sequence"/>
</dbReference>
<sequence>MRSRKKEQSPRASQRTDFYFHGRRICITLFRYLHCLEKRRLTSLMKQYKSEGIEARIHKRKKVMPHNVLAKEDYERVKDFISNYAELHAMPLPGRIPQSWRSDVFLLPTNCTKISVYRAYEAAIKESGFRCVSLSTFRQAWLDFCPHITTMKPATDLCWVCQKNASAAKRALTEDAEVRSAVSEATIKHIQTFKLERPVYTAVCEETKRALLPTSALGEHPCNSWDSKMHYPSNPLQPGPIFFKTPRKCGIFGVCCEALSSQVNYLIDESAQAGKGSNCLVLSSIIFLRIMVLGKWRYIFMQIIAVGQKKKLLHDDVPPMAGAHWAAYKDHALFSDCGSHQI</sequence>
<protein>
    <submittedName>
        <fullName evidence="1">Uncharacterized protein</fullName>
    </submittedName>
</protein>
<evidence type="ECO:0000313" key="1">
    <source>
        <dbReference type="EMBL" id="KAK3773166.1"/>
    </source>
</evidence>
<organism evidence="1 2">
    <name type="scientific">Elysia crispata</name>
    <name type="common">lettuce slug</name>
    <dbReference type="NCBI Taxonomy" id="231223"/>
    <lineage>
        <taxon>Eukaryota</taxon>
        <taxon>Metazoa</taxon>
        <taxon>Spiralia</taxon>
        <taxon>Lophotrochozoa</taxon>
        <taxon>Mollusca</taxon>
        <taxon>Gastropoda</taxon>
        <taxon>Heterobranchia</taxon>
        <taxon>Euthyneura</taxon>
        <taxon>Panpulmonata</taxon>
        <taxon>Sacoglossa</taxon>
        <taxon>Placobranchoidea</taxon>
        <taxon>Plakobranchidae</taxon>
        <taxon>Elysia</taxon>
    </lineage>
</organism>
<name>A0AAE0ZQH3_9GAST</name>
<comment type="caution">
    <text evidence="1">The sequence shown here is derived from an EMBL/GenBank/DDBJ whole genome shotgun (WGS) entry which is preliminary data.</text>
</comment>
<accession>A0AAE0ZQH3</accession>
<dbReference type="EMBL" id="JAWDGP010003559">
    <property type="protein sequence ID" value="KAK3773166.1"/>
    <property type="molecule type" value="Genomic_DNA"/>
</dbReference>
<dbReference type="PANTHER" id="PTHR34415:SF1">
    <property type="entry name" value="INTEGRASE CATALYTIC DOMAIN-CONTAINING PROTEIN"/>
    <property type="match status" value="1"/>
</dbReference>
<evidence type="ECO:0000313" key="2">
    <source>
        <dbReference type="Proteomes" id="UP001283361"/>
    </source>
</evidence>
<keyword evidence="2" id="KW-1185">Reference proteome</keyword>
<proteinExistence type="predicted"/>
<dbReference type="AlphaFoldDB" id="A0AAE0ZQH3"/>
<gene>
    <name evidence="1" type="ORF">RRG08_013753</name>
</gene>
<reference evidence="1" key="1">
    <citation type="journal article" date="2023" name="G3 (Bethesda)">
        <title>A reference genome for the long-term kleptoplast-retaining sea slug Elysia crispata morphotype clarki.</title>
        <authorList>
            <person name="Eastman K.E."/>
            <person name="Pendleton A.L."/>
            <person name="Shaikh M.A."/>
            <person name="Suttiyut T."/>
            <person name="Ogas R."/>
            <person name="Tomko P."/>
            <person name="Gavelis G."/>
            <person name="Widhalm J.R."/>
            <person name="Wisecaver J.H."/>
        </authorList>
    </citation>
    <scope>NUCLEOTIDE SEQUENCE</scope>
    <source>
        <strain evidence="1">ECLA1</strain>
    </source>
</reference>